<dbReference type="GeneID" id="28838235"/>
<sequence length="161" mass="18868">MAAAVAHTHLVAHTYHMDIKPGNFLLDEESNLVLINWEQSDAPVTTAALEIDGTWDIEEIRSENQTTTLRYTKYTGPERCNMPIHANYHTKKSWLEHLDKFDDITCTEEVVEDWESSENIPEHWKRVVEDCLHKDPNKRIGLRELVAFWDSERQAMYERNT</sequence>
<evidence type="ECO:0000313" key="2">
    <source>
        <dbReference type="EMBL" id="OBT97147.1"/>
    </source>
</evidence>
<dbReference type="Proteomes" id="UP000091956">
    <property type="component" value="Unassembled WGS sequence"/>
</dbReference>
<dbReference type="PROSITE" id="PS50011">
    <property type="entry name" value="PROTEIN_KINASE_DOM"/>
    <property type="match status" value="1"/>
</dbReference>
<proteinExistence type="predicted"/>
<gene>
    <name evidence="2" type="ORF">VE01_04849</name>
</gene>
<reference evidence="3" key="2">
    <citation type="journal article" date="2018" name="Nat. Commun.">
        <title>Extreme sensitivity to ultraviolet light in the fungal pathogen causing white-nose syndrome of bats.</title>
        <authorList>
            <person name="Palmer J.M."/>
            <person name="Drees K.P."/>
            <person name="Foster J.T."/>
            <person name="Lindner D.L."/>
        </authorList>
    </citation>
    <scope>NUCLEOTIDE SEQUENCE [LARGE SCALE GENOMIC DNA]</scope>
    <source>
        <strain evidence="3">UAMH 10579</strain>
    </source>
</reference>
<protein>
    <recommendedName>
        <fullName evidence="1">Protein kinase domain-containing protein</fullName>
    </recommendedName>
</protein>
<name>A0A1B8GMT4_9PEZI</name>
<dbReference type="Gene3D" id="1.10.510.10">
    <property type="entry name" value="Transferase(Phosphotransferase) domain 1"/>
    <property type="match status" value="1"/>
</dbReference>
<dbReference type="GO" id="GO:0004672">
    <property type="term" value="F:protein kinase activity"/>
    <property type="evidence" value="ECO:0007669"/>
    <property type="project" value="InterPro"/>
</dbReference>
<dbReference type="STRING" id="342668.A0A1B8GMT4"/>
<dbReference type="AlphaFoldDB" id="A0A1B8GMT4"/>
<dbReference type="InterPro" id="IPR000719">
    <property type="entry name" value="Prot_kinase_dom"/>
</dbReference>
<keyword evidence="3" id="KW-1185">Reference proteome</keyword>
<evidence type="ECO:0000259" key="1">
    <source>
        <dbReference type="PROSITE" id="PS50011"/>
    </source>
</evidence>
<dbReference type="GO" id="GO:0005524">
    <property type="term" value="F:ATP binding"/>
    <property type="evidence" value="ECO:0007669"/>
    <property type="project" value="InterPro"/>
</dbReference>
<accession>A0A1B8GMT4</accession>
<dbReference type="EMBL" id="KV460224">
    <property type="protein sequence ID" value="OBT97147.1"/>
    <property type="molecule type" value="Genomic_DNA"/>
</dbReference>
<evidence type="ECO:0000313" key="3">
    <source>
        <dbReference type="Proteomes" id="UP000091956"/>
    </source>
</evidence>
<organism evidence="2 3">
    <name type="scientific">Pseudogymnoascus verrucosus</name>
    <dbReference type="NCBI Taxonomy" id="342668"/>
    <lineage>
        <taxon>Eukaryota</taxon>
        <taxon>Fungi</taxon>
        <taxon>Dikarya</taxon>
        <taxon>Ascomycota</taxon>
        <taxon>Pezizomycotina</taxon>
        <taxon>Leotiomycetes</taxon>
        <taxon>Thelebolales</taxon>
        <taxon>Thelebolaceae</taxon>
        <taxon>Pseudogymnoascus</taxon>
    </lineage>
</organism>
<dbReference type="SUPFAM" id="SSF56112">
    <property type="entry name" value="Protein kinase-like (PK-like)"/>
    <property type="match status" value="1"/>
</dbReference>
<feature type="domain" description="Protein kinase" evidence="1">
    <location>
        <begin position="1"/>
        <end position="157"/>
    </location>
</feature>
<dbReference type="InterPro" id="IPR011009">
    <property type="entry name" value="Kinase-like_dom_sf"/>
</dbReference>
<dbReference type="RefSeq" id="XP_018130880.1">
    <property type="nucleotide sequence ID" value="XM_018274317.1"/>
</dbReference>
<reference evidence="2 3" key="1">
    <citation type="submission" date="2016-03" db="EMBL/GenBank/DDBJ databases">
        <title>Comparative genomics of Pseudogymnoascus destructans, the fungus causing white-nose syndrome of bats.</title>
        <authorList>
            <person name="Palmer J.M."/>
            <person name="Drees K.P."/>
            <person name="Foster J.T."/>
            <person name="Lindner D.L."/>
        </authorList>
    </citation>
    <scope>NUCLEOTIDE SEQUENCE [LARGE SCALE GENOMIC DNA]</scope>
    <source>
        <strain evidence="2 3">UAMH 10579</strain>
    </source>
</reference>